<keyword evidence="4 5" id="KW-0460">Magnesium</keyword>
<evidence type="ECO:0000313" key="6">
    <source>
        <dbReference type="EMBL" id="MBB6507608.1"/>
    </source>
</evidence>
<dbReference type="Proteomes" id="UP000585437">
    <property type="component" value="Unassembled WGS sequence"/>
</dbReference>
<comment type="cofactor">
    <cofactor evidence="5">
        <name>Mg(2+)</name>
        <dbReference type="ChEBI" id="CHEBI:18420"/>
    </cofactor>
</comment>
<feature type="binding site" evidence="5">
    <location>
        <position position="93"/>
    </location>
    <ligand>
        <name>Mg(2+)</name>
        <dbReference type="ChEBI" id="CHEBI:18420"/>
        <label>2</label>
    </ligand>
</feature>
<dbReference type="GO" id="GO:0008934">
    <property type="term" value="F:inositol monophosphate 1-phosphatase activity"/>
    <property type="evidence" value="ECO:0007669"/>
    <property type="project" value="TreeGrafter"/>
</dbReference>
<evidence type="ECO:0000256" key="5">
    <source>
        <dbReference type="PIRSR" id="PIRSR600760-2"/>
    </source>
</evidence>
<dbReference type="AlphaFoldDB" id="A0A7X0JHD4"/>
<proteinExistence type="inferred from homology"/>
<comment type="similarity">
    <text evidence="1">Belongs to the inositol monophosphatase superfamily.</text>
</comment>
<gene>
    <name evidence="6" type="ORF">F4695_000940</name>
</gene>
<dbReference type="RefSeq" id="WP_062579328.1">
    <property type="nucleotide sequence ID" value="NZ_JACHBU010000002.1"/>
</dbReference>
<evidence type="ECO:0000256" key="2">
    <source>
        <dbReference type="ARBA" id="ARBA00022723"/>
    </source>
</evidence>
<dbReference type="PROSITE" id="PS00629">
    <property type="entry name" value="IMP_1"/>
    <property type="match status" value="1"/>
</dbReference>
<sequence length="267" mass="29229">MAGAEGQWLEDLDLIRDAARQAGEIAHGYFGQSPEVWWKNEGSSPVSAADFAANDILQSLLLTARPNYGWLSEETDDDDARLSLDTLFVVDPIDGTRAFINGEKTWCVSVAVVHHGRPVAGVLVAPALGEEFFAVKGGQAIRNGAPISVTKDDHDKLVIAADENLVKKFDLPFRSHVERHRHIPSLAYRLAMVADGRLDGTVVKRNSHDWDLAAADLILECAGGRLTDLAGSPLTYNRRQVRHEMLVAGAEHALERLLPQIQRFPAA</sequence>
<dbReference type="Pfam" id="PF00459">
    <property type="entry name" value="Inositol_P"/>
    <property type="match status" value="1"/>
</dbReference>
<evidence type="ECO:0000256" key="3">
    <source>
        <dbReference type="ARBA" id="ARBA00022801"/>
    </source>
</evidence>
<feature type="binding site" evidence="5">
    <location>
        <position position="211"/>
    </location>
    <ligand>
        <name>Mg(2+)</name>
        <dbReference type="ChEBI" id="CHEBI:18420"/>
        <label>1</label>
        <note>catalytic</note>
    </ligand>
</feature>
<dbReference type="EC" id="3.1.3.25" evidence="6"/>
<keyword evidence="3 6" id="KW-0378">Hydrolase</keyword>
<feature type="binding site" evidence="5">
    <location>
        <position position="73"/>
    </location>
    <ligand>
        <name>Mg(2+)</name>
        <dbReference type="ChEBI" id="CHEBI:18420"/>
        <label>1</label>
        <note>catalytic</note>
    </ligand>
</feature>
<reference evidence="6 7" key="1">
    <citation type="submission" date="2020-08" db="EMBL/GenBank/DDBJ databases">
        <title>The Agave Microbiome: Exploring the role of microbial communities in plant adaptations to desert environments.</title>
        <authorList>
            <person name="Partida-Martinez L.P."/>
        </authorList>
    </citation>
    <scope>NUCLEOTIDE SEQUENCE [LARGE SCALE GENOMIC DNA]</scope>
    <source>
        <strain evidence="6 7">AS3.12</strain>
    </source>
</reference>
<dbReference type="PANTHER" id="PTHR20854">
    <property type="entry name" value="INOSITOL MONOPHOSPHATASE"/>
    <property type="match status" value="1"/>
</dbReference>
<keyword evidence="2 5" id="KW-0479">Metal-binding</keyword>
<evidence type="ECO:0000256" key="4">
    <source>
        <dbReference type="ARBA" id="ARBA00022842"/>
    </source>
</evidence>
<name>A0A7X0JHD4_9HYPH</name>
<dbReference type="Gene3D" id="3.30.540.10">
    <property type="entry name" value="Fructose-1,6-Bisphosphatase, subunit A, domain 1"/>
    <property type="match status" value="1"/>
</dbReference>
<dbReference type="SUPFAM" id="SSF56655">
    <property type="entry name" value="Carbohydrate phosphatase"/>
    <property type="match status" value="1"/>
</dbReference>
<dbReference type="GO" id="GO:0006020">
    <property type="term" value="P:inositol metabolic process"/>
    <property type="evidence" value="ECO:0007669"/>
    <property type="project" value="TreeGrafter"/>
</dbReference>
<dbReference type="GO" id="GO:0046872">
    <property type="term" value="F:metal ion binding"/>
    <property type="evidence" value="ECO:0007669"/>
    <property type="project" value="UniProtKB-KW"/>
</dbReference>
<dbReference type="GO" id="GO:0046854">
    <property type="term" value="P:phosphatidylinositol phosphate biosynthetic process"/>
    <property type="evidence" value="ECO:0007669"/>
    <property type="project" value="InterPro"/>
</dbReference>
<dbReference type="InterPro" id="IPR020550">
    <property type="entry name" value="Inositol_monophosphatase_CS"/>
</dbReference>
<dbReference type="GO" id="GO:0007165">
    <property type="term" value="P:signal transduction"/>
    <property type="evidence" value="ECO:0007669"/>
    <property type="project" value="TreeGrafter"/>
</dbReference>
<keyword evidence="7" id="KW-1185">Reference proteome</keyword>
<dbReference type="InterPro" id="IPR020583">
    <property type="entry name" value="Inositol_monoP_metal-BS"/>
</dbReference>
<feature type="binding site" evidence="5">
    <location>
        <position position="94"/>
    </location>
    <ligand>
        <name>Mg(2+)</name>
        <dbReference type="ChEBI" id="CHEBI:18420"/>
        <label>1</label>
        <note>catalytic</note>
    </ligand>
</feature>
<feature type="binding site" evidence="5">
    <location>
        <position position="91"/>
    </location>
    <ligand>
        <name>Mg(2+)</name>
        <dbReference type="ChEBI" id="CHEBI:18420"/>
        <label>1</label>
        <note>catalytic</note>
    </ligand>
</feature>
<dbReference type="PANTHER" id="PTHR20854:SF4">
    <property type="entry name" value="INOSITOL-1-MONOPHOSPHATASE-RELATED"/>
    <property type="match status" value="1"/>
</dbReference>
<comment type="caution">
    <text evidence="6">The sequence shown here is derived from an EMBL/GenBank/DDBJ whole genome shotgun (WGS) entry which is preliminary data.</text>
</comment>
<evidence type="ECO:0000256" key="1">
    <source>
        <dbReference type="ARBA" id="ARBA00009759"/>
    </source>
</evidence>
<dbReference type="Gene3D" id="3.40.190.80">
    <property type="match status" value="1"/>
</dbReference>
<dbReference type="CDD" id="cd01638">
    <property type="entry name" value="CysQ"/>
    <property type="match status" value="1"/>
</dbReference>
<dbReference type="EMBL" id="JACHBU010000002">
    <property type="protein sequence ID" value="MBB6507608.1"/>
    <property type="molecule type" value="Genomic_DNA"/>
</dbReference>
<accession>A0A7X0JHD4</accession>
<protein>
    <submittedName>
        <fullName evidence="6">Myo-inositol-1(Or 4)-monophosphatase</fullName>
        <ecNumber evidence="6">3.1.3.25</ecNumber>
    </submittedName>
</protein>
<dbReference type="PROSITE" id="PS00630">
    <property type="entry name" value="IMP_2"/>
    <property type="match status" value="1"/>
</dbReference>
<dbReference type="InterPro" id="IPR000760">
    <property type="entry name" value="Inositol_monophosphatase-like"/>
</dbReference>
<dbReference type="PRINTS" id="PR00377">
    <property type="entry name" value="IMPHPHTASES"/>
</dbReference>
<evidence type="ECO:0000313" key="7">
    <source>
        <dbReference type="Proteomes" id="UP000585437"/>
    </source>
</evidence>
<organism evidence="6 7">
    <name type="scientific">Rhizobium soli</name>
    <dbReference type="NCBI Taxonomy" id="424798"/>
    <lineage>
        <taxon>Bacteria</taxon>
        <taxon>Pseudomonadati</taxon>
        <taxon>Pseudomonadota</taxon>
        <taxon>Alphaproteobacteria</taxon>
        <taxon>Hyphomicrobiales</taxon>
        <taxon>Rhizobiaceae</taxon>
        <taxon>Rhizobium/Agrobacterium group</taxon>
        <taxon>Rhizobium</taxon>
    </lineage>
</organism>